<accession>A0A8J2P778</accession>
<dbReference type="Proteomes" id="UP000708208">
    <property type="component" value="Unassembled WGS sequence"/>
</dbReference>
<protein>
    <submittedName>
        <fullName evidence="1">Uncharacterized protein</fullName>
    </submittedName>
</protein>
<evidence type="ECO:0000313" key="2">
    <source>
        <dbReference type="Proteomes" id="UP000708208"/>
    </source>
</evidence>
<dbReference type="EMBL" id="CAJVCH010269055">
    <property type="protein sequence ID" value="CAG7734420.1"/>
    <property type="molecule type" value="Genomic_DNA"/>
</dbReference>
<keyword evidence="2" id="KW-1185">Reference proteome</keyword>
<proteinExistence type="predicted"/>
<name>A0A8J2P778_9HEXA</name>
<feature type="non-terminal residue" evidence="1">
    <location>
        <position position="1"/>
    </location>
</feature>
<reference evidence="1" key="1">
    <citation type="submission" date="2021-06" db="EMBL/GenBank/DDBJ databases">
        <authorList>
            <person name="Hodson N. C."/>
            <person name="Mongue J. A."/>
            <person name="Jaron S. K."/>
        </authorList>
    </citation>
    <scope>NUCLEOTIDE SEQUENCE</scope>
</reference>
<dbReference type="AlphaFoldDB" id="A0A8J2P778"/>
<sequence length="49" mass="5609">SPRFGEGDRVLENKINLPKSSPRFGEGDRVRTEVKRKLVCAILKGDQRR</sequence>
<organism evidence="1 2">
    <name type="scientific">Allacma fusca</name>
    <dbReference type="NCBI Taxonomy" id="39272"/>
    <lineage>
        <taxon>Eukaryota</taxon>
        <taxon>Metazoa</taxon>
        <taxon>Ecdysozoa</taxon>
        <taxon>Arthropoda</taxon>
        <taxon>Hexapoda</taxon>
        <taxon>Collembola</taxon>
        <taxon>Symphypleona</taxon>
        <taxon>Sminthuridae</taxon>
        <taxon>Allacma</taxon>
    </lineage>
</organism>
<gene>
    <name evidence="1" type="ORF">AFUS01_LOCUS22811</name>
</gene>
<comment type="caution">
    <text evidence="1">The sequence shown here is derived from an EMBL/GenBank/DDBJ whole genome shotgun (WGS) entry which is preliminary data.</text>
</comment>
<evidence type="ECO:0000313" key="1">
    <source>
        <dbReference type="EMBL" id="CAG7734420.1"/>
    </source>
</evidence>